<accession>A0AAF0Q5Q8</accession>
<sequence length="145" mass="16601">MSKCLAINIGSGQCEIVKVSKMSWKAEREFGFVKWLKKDFKGVRFVESDLKYLYENMDPVVAVIAEREGEVMIPIWDLDTGANYLFKLKKDTDGVFGLYEDWIERVAKRRGFQGNELIGFYVNQVTLELTFTVINTPNNVVGSSK</sequence>
<reference evidence="1" key="1">
    <citation type="submission" date="2023-08" db="EMBL/GenBank/DDBJ databases">
        <title>A de novo genome assembly of Solanum verrucosum Schlechtendal, a Mexican diploid species geographically isolated from the other diploid A-genome species in potato relatives.</title>
        <authorList>
            <person name="Hosaka K."/>
        </authorList>
    </citation>
    <scope>NUCLEOTIDE SEQUENCE</scope>
    <source>
        <tissue evidence="1">Young leaves</tissue>
    </source>
</reference>
<dbReference type="PANTHER" id="PTHR34269:SF16">
    <property type="entry name" value="TF-B3 DOMAIN-CONTAINING PROTEIN"/>
    <property type="match status" value="1"/>
</dbReference>
<protein>
    <submittedName>
        <fullName evidence="1">Uncharacterized protein</fullName>
    </submittedName>
</protein>
<evidence type="ECO:0000313" key="1">
    <source>
        <dbReference type="EMBL" id="WMV14426.1"/>
    </source>
</evidence>
<dbReference type="AlphaFoldDB" id="A0AAF0Q5Q8"/>
<dbReference type="EMBL" id="CP133613">
    <property type="protein sequence ID" value="WMV14426.1"/>
    <property type="molecule type" value="Genomic_DNA"/>
</dbReference>
<dbReference type="Proteomes" id="UP001234989">
    <property type="component" value="Chromosome 2"/>
</dbReference>
<name>A0AAF0Q5Q8_SOLVR</name>
<evidence type="ECO:0000313" key="2">
    <source>
        <dbReference type="Proteomes" id="UP001234989"/>
    </source>
</evidence>
<dbReference type="InterPro" id="IPR051442">
    <property type="entry name" value="B3_domain"/>
</dbReference>
<proteinExistence type="predicted"/>
<keyword evidence="2" id="KW-1185">Reference proteome</keyword>
<organism evidence="1 2">
    <name type="scientific">Solanum verrucosum</name>
    <dbReference type="NCBI Taxonomy" id="315347"/>
    <lineage>
        <taxon>Eukaryota</taxon>
        <taxon>Viridiplantae</taxon>
        <taxon>Streptophyta</taxon>
        <taxon>Embryophyta</taxon>
        <taxon>Tracheophyta</taxon>
        <taxon>Spermatophyta</taxon>
        <taxon>Magnoliopsida</taxon>
        <taxon>eudicotyledons</taxon>
        <taxon>Gunneridae</taxon>
        <taxon>Pentapetalae</taxon>
        <taxon>asterids</taxon>
        <taxon>lamiids</taxon>
        <taxon>Solanales</taxon>
        <taxon>Solanaceae</taxon>
        <taxon>Solanoideae</taxon>
        <taxon>Solaneae</taxon>
        <taxon>Solanum</taxon>
    </lineage>
</organism>
<dbReference type="PANTHER" id="PTHR34269">
    <property type="entry name" value="TRANSCRIPTION FACTOR B3-DOMAIN FAMILY-RELATED"/>
    <property type="match status" value="1"/>
</dbReference>
<gene>
    <name evidence="1" type="ORF">MTR67_007811</name>
</gene>